<evidence type="ECO:0000313" key="5">
    <source>
        <dbReference type="Proteomes" id="UP000198749"/>
    </source>
</evidence>
<evidence type="ECO:0000256" key="1">
    <source>
        <dbReference type="ARBA" id="ARBA00008635"/>
    </source>
</evidence>
<dbReference type="Proteomes" id="UP000198749">
    <property type="component" value="Unassembled WGS sequence"/>
</dbReference>
<dbReference type="Pfam" id="PF05163">
    <property type="entry name" value="DinB"/>
    <property type="match status" value="1"/>
</dbReference>
<accession>A0A1H9FX15</accession>
<organism evidence="4 5">
    <name type="scientific">Amphritea atlantica</name>
    <dbReference type="NCBI Taxonomy" id="355243"/>
    <lineage>
        <taxon>Bacteria</taxon>
        <taxon>Pseudomonadati</taxon>
        <taxon>Pseudomonadota</taxon>
        <taxon>Gammaproteobacteria</taxon>
        <taxon>Oceanospirillales</taxon>
        <taxon>Oceanospirillaceae</taxon>
        <taxon>Amphritea</taxon>
    </lineage>
</organism>
<evidence type="ECO:0000256" key="3">
    <source>
        <dbReference type="PIRSR" id="PIRSR607837-1"/>
    </source>
</evidence>
<evidence type="ECO:0000256" key="2">
    <source>
        <dbReference type="ARBA" id="ARBA00022723"/>
    </source>
</evidence>
<protein>
    <submittedName>
        <fullName evidence="4">Uncharacterized damage-inducible protein DinB (Forms a four-helix bundle)</fullName>
    </submittedName>
</protein>
<dbReference type="SUPFAM" id="SSF109854">
    <property type="entry name" value="DinB/YfiT-like putative metalloenzymes"/>
    <property type="match status" value="1"/>
</dbReference>
<dbReference type="PANTHER" id="PTHR37302:SF1">
    <property type="entry name" value="PROTEIN DINB"/>
    <property type="match status" value="1"/>
</dbReference>
<dbReference type="Gene3D" id="1.20.120.450">
    <property type="entry name" value="dinb family like domain"/>
    <property type="match status" value="1"/>
</dbReference>
<keyword evidence="2 3" id="KW-0479">Metal-binding</keyword>
<dbReference type="GO" id="GO:0046872">
    <property type="term" value="F:metal ion binding"/>
    <property type="evidence" value="ECO:0007669"/>
    <property type="project" value="UniProtKB-KW"/>
</dbReference>
<dbReference type="EMBL" id="FOGB01000003">
    <property type="protein sequence ID" value="SEQ42455.1"/>
    <property type="molecule type" value="Genomic_DNA"/>
</dbReference>
<dbReference type="InterPro" id="IPR007837">
    <property type="entry name" value="DinB"/>
</dbReference>
<dbReference type="InterPro" id="IPR034660">
    <property type="entry name" value="DinB/YfiT-like"/>
</dbReference>
<proteinExistence type="inferred from homology"/>
<gene>
    <name evidence="4" type="ORF">SAMN03080615_01489</name>
</gene>
<comment type="similarity">
    <text evidence="1">Belongs to the DinB family.</text>
</comment>
<dbReference type="PANTHER" id="PTHR37302">
    <property type="entry name" value="SLR1116 PROTEIN"/>
    <property type="match status" value="1"/>
</dbReference>
<name>A0A1H9FX15_9GAMM</name>
<dbReference type="AlphaFoldDB" id="A0A1H9FX15"/>
<reference evidence="5" key="1">
    <citation type="submission" date="2016-10" db="EMBL/GenBank/DDBJ databases">
        <authorList>
            <person name="Varghese N."/>
            <person name="Submissions S."/>
        </authorList>
    </citation>
    <scope>NUCLEOTIDE SEQUENCE [LARGE SCALE GENOMIC DNA]</scope>
    <source>
        <strain evidence="5">DSM 18887</strain>
    </source>
</reference>
<evidence type="ECO:0000313" key="4">
    <source>
        <dbReference type="EMBL" id="SEQ42455.1"/>
    </source>
</evidence>
<keyword evidence="5" id="KW-1185">Reference proteome</keyword>
<sequence length="183" mass="20572">MNIRQHFMLMADYNMRMNGQVYDACARLDASSLTADCGAFFGSVLGTLNHILVGDLLWLSRFSRHSDRYHALISLTDLPQPEQLNDTLFADLSSLKNARTRVDSAIKQWLSEETLDSDFNRTLVYANSKGAVSERDFGELVSNLFNHQTHHRGQVSTLLNQHALDVGVTDFLIDIPDLLKDSA</sequence>
<dbReference type="RefSeq" id="WP_091356044.1">
    <property type="nucleotide sequence ID" value="NZ_AP025284.1"/>
</dbReference>
<dbReference type="OrthoDB" id="9807509at2"/>
<dbReference type="STRING" id="355243.SAMN03080615_01489"/>
<feature type="binding site" evidence="3">
    <location>
        <position position="147"/>
    </location>
    <ligand>
        <name>a divalent metal cation</name>
        <dbReference type="ChEBI" id="CHEBI:60240"/>
    </ligand>
</feature>
<feature type="binding site" evidence="3">
    <location>
        <position position="50"/>
    </location>
    <ligand>
        <name>a divalent metal cation</name>
        <dbReference type="ChEBI" id="CHEBI:60240"/>
    </ligand>
</feature>
<feature type="binding site" evidence="3">
    <location>
        <position position="151"/>
    </location>
    <ligand>
        <name>a divalent metal cation</name>
        <dbReference type="ChEBI" id="CHEBI:60240"/>
    </ligand>
</feature>